<accession>A0A2U3QK13</accession>
<keyword evidence="1 2" id="KW-0378">Hydrolase</keyword>
<protein>
    <submittedName>
        <fullName evidence="4">AP4A hydrolase</fullName>
    </submittedName>
</protein>
<gene>
    <name evidence="4" type="ORF">NBG4_70019</name>
</gene>
<dbReference type="GO" id="GO:0006754">
    <property type="term" value="P:ATP biosynthetic process"/>
    <property type="evidence" value="ECO:0007669"/>
    <property type="project" value="TreeGrafter"/>
</dbReference>
<comment type="similarity">
    <text evidence="2">Belongs to the Nudix hydrolase family.</text>
</comment>
<dbReference type="EMBL" id="OUUY01000119">
    <property type="protein sequence ID" value="SPQ01756.1"/>
    <property type="molecule type" value="Genomic_DNA"/>
</dbReference>
<proteinExistence type="inferred from homology"/>
<dbReference type="Proteomes" id="UP000245125">
    <property type="component" value="Unassembled WGS sequence"/>
</dbReference>
<dbReference type="PROSITE" id="PS51462">
    <property type="entry name" value="NUDIX"/>
    <property type="match status" value="1"/>
</dbReference>
<evidence type="ECO:0000256" key="1">
    <source>
        <dbReference type="ARBA" id="ARBA00022801"/>
    </source>
</evidence>
<dbReference type="Pfam" id="PF00293">
    <property type="entry name" value="NUDIX"/>
    <property type="match status" value="1"/>
</dbReference>
<sequence length="149" mass="16861">MKPASLRHQISSGGVIFRRAPDVVEVVLVSVRGGKYWCLPKGVVDKGETPEITAVREVREESGLSGKIIDKIGEITYWYYIRGENMKCRKTVHFYLMEYESGKTSDHDFEVDDAAWFPFDTALKKISFNGDRTILEKAKVLLEGLESGK</sequence>
<evidence type="ECO:0000313" key="5">
    <source>
        <dbReference type="Proteomes" id="UP000245125"/>
    </source>
</evidence>
<name>A0A2U3QK13_9BACT</name>
<dbReference type="SUPFAM" id="SSF55811">
    <property type="entry name" value="Nudix"/>
    <property type="match status" value="1"/>
</dbReference>
<organism evidence="4 5">
    <name type="scientific">Candidatus Sulfobium mesophilum</name>
    <dbReference type="NCBI Taxonomy" id="2016548"/>
    <lineage>
        <taxon>Bacteria</taxon>
        <taxon>Pseudomonadati</taxon>
        <taxon>Nitrospirota</taxon>
        <taxon>Nitrospiria</taxon>
        <taxon>Nitrospirales</taxon>
        <taxon>Nitrospiraceae</taxon>
        <taxon>Candidatus Sulfobium</taxon>
    </lineage>
</organism>
<dbReference type="PRINTS" id="PR00502">
    <property type="entry name" value="NUDIXFAMILY"/>
</dbReference>
<reference evidence="5" key="1">
    <citation type="submission" date="2018-03" db="EMBL/GenBank/DDBJ databases">
        <authorList>
            <person name="Zecchin S."/>
        </authorList>
    </citation>
    <scope>NUCLEOTIDE SEQUENCE [LARGE SCALE GENOMIC DNA]</scope>
</reference>
<dbReference type="GO" id="GO:0004081">
    <property type="term" value="F:bis(5'-nucleosyl)-tetraphosphatase (asymmetrical) activity"/>
    <property type="evidence" value="ECO:0007669"/>
    <property type="project" value="TreeGrafter"/>
</dbReference>
<dbReference type="PANTHER" id="PTHR21340">
    <property type="entry name" value="DIADENOSINE 5,5-P1,P4-TETRAPHOSPHATE PYROPHOSPHOHYDROLASE MUTT"/>
    <property type="match status" value="1"/>
</dbReference>
<dbReference type="InterPro" id="IPR020476">
    <property type="entry name" value="Nudix_hydrolase"/>
</dbReference>
<keyword evidence="5" id="KW-1185">Reference proteome</keyword>
<dbReference type="Gene3D" id="3.90.79.10">
    <property type="entry name" value="Nucleoside Triphosphate Pyrophosphohydrolase"/>
    <property type="match status" value="1"/>
</dbReference>
<evidence type="ECO:0000256" key="2">
    <source>
        <dbReference type="RuleBase" id="RU003476"/>
    </source>
</evidence>
<dbReference type="GO" id="GO:0006167">
    <property type="term" value="P:AMP biosynthetic process"/>
    <property type="evidence" value="ECO:0007669"/>
    <property type="project" value="TreeGrafter"/>
</dbReference>
<dbReference type="InterPro" id="IPR051325">
    <property type="entry name" value="Nudix_hydrolase_domain"/>
</dbReference>
<evidence type="ECO:0000313" key="4">
    <source>
        <dbReference type="EMBL" id="SPQ01756.1"/>
    </source>
</evidence>
<dbReference type="InterPro" id="IPR020084">
    <property type="entry name" value="NUDIX_hydrolase_CS"/>
</dbReference>
<evidence type="ECO:0000259" key="3">
    <source>
        <dbReference type="PROSITE" id="PS51462"/>
    </source>
</evidence>
<dbReference type="InterPro" id="IPR000086">
    <property type="entry name" value="NUDIX_hydrolase_dom"/>
</dbReference>
<dbReference type="PANTHER" id="PTHR21340:SF0">
    <property type="entry name" value="BIS(5'-NUCLEOSYL)-TETRAPHOSPHATASE [ASYMMETRICAL]"/>
    <property type="match status" value="1"/>
</dbReference>
<feature type="domain" description="Nudix hydrolase" evidence="3">
    <location>
        <begin position="7"/>
        <end position="140"/>
    </location>
</feature>
<dbReference type="CDD" id="cd03673">
    <property type="entry name" value="NUDIX_Ap6A_hydrolase"/>
    <property type="match status" value="1"/>
</dbReference>
<dbReference type="AlphaFoldDB" id="A0A2U3QK13"/>
<dbReference type="PROSITE" id="PS00893">
    <property type="entry name" value="NUDIX_BOX"/>
    <property type="match status" value="1"/>
</dbReference>
<dbReference type="InterPro" id="IPR015797">
    <property type="entry name" value="NUDIX_hydrolase-like_dom_sf"/>
</dbReference>
<dbReference type="OrthoDB" id="9816289at2"/>